<keyword evidence="3" id="KW-0732">Signal</keyword>
<dbReference type="InterPro" id="IPR012944">
    <property type="entry name" value="SusD_RagB_dom"/>
</dbReference>
<reference evidence="7 8" key="1">
    <citation type="submission" date="2016-03" db="EMBL/GenBank/DDBJ databases">
        <title>Niastella vici sp. nov., isolated from farmland soil.</title>
        <authorList>
            <person name="Chen L."/>
            <person name="Wang D."/>
            <person name="Yang S."/>
            <person name="Wang G."/>
        </authorList>
    </citation>
    <scope>NUCLEOTIDE SEQUENCE [LARGE SCALE GENOMIC DNA]</scope>
    <source>
        <strain evidence="7 8">DJ57</strain>
    </source>
</reference>
<evidence type="ECO:0000256" key="2">
    <source>
        <dbReference type="ARBA" id="ARBA00006275"/>
    </source>
</evidence>
<evidence type="ECO:0000313" key="7">
    <source>
        <dbReference type="EMBL" id="OQP65802.1"/>
    </source>
</evidence>
<keyword evidence="8" id="KW-1185">Reference proteome</keyword>
<dbReference type="OrthoDB" id="9783641at2"/>
<evidence type="ECO:0000256" key="1">
    <source>
        <dbReference type="ARBA" id="ARBA00004442"/>
    </source>
</evidence>
<dbReference type="Gene3D" id="1.25.40.390">
    <property type="match status" value="1"/>
</dbReference>
<dbReference type="RefSeq" id="WP_081145643.1">
    <property type="nucleotide sequence ID" value="NZ_LVYD01000013.1"/>
</dbReference>
<accession>A0A1V9G5G8</accession>
<feature type="domain" description="RagB/SusD" evidence="6">
    <location>
        <begin position="259"/>
        <end position="532"/>
    </location>
</feature>
<evidence type="ECO:0000256" key="3">
    <source>
        <dbReference type="ARBA" id="ARBA00022729"/>
    </source>
</evidence>
<keyword evidence="4" id="KW-0472">Membrane</keyword>
<comment type="similarity">
    <text evidence="2">Belongs to the SusD family.</text>
</comment>
<evidence type="ECO:0000313" key="8">
    <source>
        <dbReference type="Proteomes" id="UP000192796"/>
    </source>
</evidence>
<dbReference type="PROSITE" id="PS51257">
    <property type="entry name" value="PROKAR_LIPOPROTEIN"/>
    <property type="match status" value="1"/>
</dbReference>
<dbReference type="InterPro" id="IPR011990">
    <property type="entry name" value="TPR-like_helical_dom_sf"/>
</dbReference>
<dbReference type="GO" id="GO:0009279">
    <property type="term" value="C:cell outer membrane"/>
    <property type="evidence" value="ECO:0007669"/>
    <property type="project" value="UniProtKB-SubCell"/>
</dbReference>
<dbReference type="Proteomes" id="UP000192796">
    <property type="component" value="Unassembled WGS sequence"/>
</dbReference>
<dbReference type="EMBL" id="LVYD01000013">
    <property type="protein sequence ID" value="OQP65802.1"/>
    <property type="molecule type" value="Genomic_DNA"/>
</dbReference>
<protein>
    <recommendedName>
        <fullName evidence="6">RagB/SusD domain-containing protein</fullName>
    </recommendedName>
</protein>
<dbReference type="Pfam" id="PF07980">
    <property type="entry name" value="SusD_RagB"/>
    <property type="match status" value="1"/>
</dbReference>
<proteinExistence type="inferred from homology"/>
<name>A0A1V9G5G8_9BACT</name>
<dbReference type="SUPFAM" id="SSF48452">
    <property type="entry name" value="TPR-like"/>
    <property type="match status" value="1"/>
</dbReference>
<comment type="caution">
    <text evidence="7">The sequence shown here is derived from an EMBL/GenBank/DDBJ whole genome shotgun (WGS) entry which is preliminary data.</text>
</comment>
<evidence type="ECO:0000256" key="5">
    <source>
        <dbReference type="ARBA" id="ARBA00023237"/>
    </source>
</evidence>
<gene>
    <name evidence="7" type="ORF">A3860_14485</name>
</gene>
<dbReference type="STRING" id="1703345.A3860_14485"/>
<organism evidence="7 8">
    <name type="scientific">Niastella vici</name>
    <dbReference type="NCBI Taxonomy" id="1703345"/>
    <lineage>
        <taxon>Bacteria</taxon>
        <taxon>Pseudomonadati</taxon>
        <taxon>Bacteroidota</taxon>
        <taxon>Chitinophagia</taxon>
        <taxon>Chitinophagales</taxon>
        <taxon>Chitinophagaceae</taxon>
        <taxon>Niastella</taxon>
    </lineage>
</organism>
<dbReference type="AlphaFoldDB" id="A0A1V9G5G8"/>
<evidence type="ECO:0000256" key="4">
    <source>
        <dbReference type="ARBA" id="ARBA00023136"/>
    </source>
</evidence>
<sequence>MTLKYIFTAGLVLSLGCTKLDQKLNDSFTTPGGTGSSDVNALLTGAYNSMAPLMHNQDRLFSLQETTTDEALIPVRGGDWDDNGVWRVLHAHTWTTIHTQIKTVFNLLGQLESGAITTLAFNPNASQKAEALFLRSFAQFYFLDLYGQVPYRQVVDYNSIGPAPVMSPAEAVDTLTTILNGIIPQLPEANLPYKASPDAARFLLMKVLLNKGAFINKQSPTFADADMQQVVTLGNAIINSGKYSLTTNYFDNFGPTNSTDSKERIFAWHNTGAASANDGINSGGINARWMMTLHYNSWDKNNTFGSAGWNGFTTVAEFYNTFGSTDKRLGGIAYPGVTDQSGLKPGLVVGPQVNEANQPIKDRQGNPLSFTTDVKLIEVDKKRLEVAGIRVIKYPPDYSAYNTGNQRNQLQIFRYADVLLMVAEAKLRQASPDVAGALVLINQLRAARGATALTAITLVNPANVYDAGTLLAERGREMYWESWRRQDLIRFGVFLKAWSLKDADPDPQRNLLFPIAPDELLANPNLHQNPGYGE</sequence>
<evidence type="ECO:0000259" key="6">
    <source>
        <dbReference type="Pfam" id="PF07980"/>
    </source>
</evidence>
<comment type="subcellular location">
    <subcellularLocation>
        <location evidence="1">Cell outer membrane</location>
    </subcellularLocation>
</comment>
<keyword evidence="5" id="KW-0998">Cell outer membrane</keyword>